<comment type="caution">
    <text evidence="2">The sequence shown here is derived from an EMBL/GenBank/DDBJ whole genome shotgun (WGS) entry which is preliminary data.</text>
</comment>
<feature type="transmembrane region" description="Helical" evidence="1">
    <location>
        <begin position="21"/>
        <end position="40"/>
    </location>
</feature>
<keyword evidence="1" id="KW-1133">Transmembrane helix</keyword>
<dbReference type="EMBL" id="AQOB01000002">
    <property type="protein sequence ID" value="EOQ39925.1"/>
    <property type="molecule type" value="Genomic_DNA"/>
</dbReference>
<evidence type="ECO:0000313" key="3">
    <source>
        <dbReference type="Proteomes" id="UP000013981"/>
    </source>
</evidence>
<name>R8W4T7_9FIRM</name>
<reference evidence="2 3" key="1">
    <citation type="submission" date="2013-01" db="EMBL/GenBank/DDBJ databases">
        <title>The Genome Sequence of Butyricicoccus pullicaecorum 1.2.</title>
        <authorList>
            <consortium name="The Broad Institute Genome Sequencing Platform"/>
            <person name="Earl A."/>
            <person name="Ward D."/>
            <person name="Feldgarden M."/>
            <person name="Gevers D."/>
            <person name="Van Immerseel F."/>
            <person name="Eeckhaut V."/>
            <person name="Walker B."/>
            <person name="Young S.K."/>
            <person name="Zeng Q."/>
            <person name="Gargeya S."/>
            <person name="Fitzgerald M."/>
            <person name="Haas B."/>
            <person name="Abouelleil A."/>
            <person name="Alvarado L."/>
            <person name="Arachchi H.M."/>
            <person name="Berlin A.M."/>
            <person name="Chapman S.B."/>
            <person name="Dewar J."/>
            <person name="Goldberg J."/>
            <person name="Griggs A."/>
            <person name="Gujja S."/>
            <person name="Hansen M."/>
            <person name="Howarth C."/>
            <person name="Imamovic A."/>
            <person name="Larimer J."/>
            <person name="McCowan C."/>
            <person name="Murphy C."/>
            <person name="Neiman D."/>
            <person name="Pearson M."/>
            <person name="Priest M."/>
            <person name="Roberts A."/>
            <person name="Saif S."/>
            <person name="Shea T."/>
            <person name="Sisk P."/>
            <person name="Sykes S."/>
            <person name="Wortman J."/>
            <person name="Nusbaum C."/>
            <person name="Birren B."/>
        </authorList>
    </citation>
    <scope>NUCLEOTIDE SEQUENCE [LARGE SCALE GENOMIC DNA]</scope>
    <source>
        <strain evidence="2 3">1.2</strain>
    </source>
</reference>
<dbReference type="PATRIC" id="fig|1203606.4.peg.587"/>
<dbReference type="Proteomes" id="UP000013981">
    <property type="component" value="Unassembled WGS sequence"/>
</dbReference>
<proteinExistence type="predicted"/>
<dbReference type="HOGENOM" id="CLU_096497_0_0_9"/>
<evidence type="ECO:0000313" key="2">
    <source>
        <dbReference type="EMBL" id="EOQ39925.1"/>
    </source>
</evidence>
<dbReference type="eggNOG" id="COG1253">
    <property type="taxonomic scope" value="Bacteria"/>
</dbReference>
<organism evidence="2 3">
    <name type="scientific">Butyricicoccus pullicaecorum 1.2</name>
    <dbReference type="NCBI Taxonomy" id="1203606"/>
    <lineage>
        <taxon>Bacteria</taxon>
        <taxon>Bacillati</taxon>
        <taxon>Bacillota</taxon>
        <taxon>Clostridia</taxon>
        <taxon>Eubacteriales</taxon>
        <taxon>Butyricicoccaceae</taxon>
        <taxon>Butyricicoccus</taxon>
    </lineage>
</organism>
<evidence type="ECO:0000256" key="1">
    <source>
        <dbReference type="SAM" id="Phobius"/>
    </source>
</evidence>
<accession>R8W4T7</accession>
<sequence>MDATDKQRKKQKTSFLSKVNWKWVGTITILSFLISISMSYLSNEALSSVNNIAAFFILLLFILLGIVFDIVGVAATSVTEKELHSMAAKKVKGAKQAVWLSRNAEKVASICNDVVGDISGIISGATGAVIIANVTQGLSPLPTTVISLTITGCIAAMTIGGKATGKAFGISNSVAIIHTAGRILAVLHLPLEKKR</sequence>
<keyword evidence="3" id="KW-1185">Reference proteome</keyword>
<dbReference type="AlphaFoldDB" id="R8W4T7"/>
<evidence type="ECO:0008006" key="4">
    <source>
        <dbReference type="Google" id="ProtNLM"/>
    </source>
</evidence>
<keyword evidence="1" id="KW-0812">Transmembrane</keyword>
<keyword evidence="1" id="KW-0472">Membrane</keyword>
<gene>
    <name evidence="2" type="ORF">HMPREF1526_00622</name>
</gene>
<protein>
    <recommendedName>
        <fullName evidence="4">CNNM transmembrane domain-containing protein</fullName>
    </recommendedName>
</protein>
<feature type="transmembrane region" description="Helical" evidence="1">
    <location>
        <begin position="52"/>
        <end position="76"/>
    </location>
</feature>